<evidence type="ECO:0000256" key="8">
    <source>
        <dbReference type="ARBA" id="ARBA00022958"/>
    </source>
</evidence>
<feature type="transmembrane region" description="Helical" evidence="13">
    <location>
        <begin position="326"/>
        <end position="349"/>
    </location>
</feature>
<evidence type="ECO:0000313" key="14">
    <source>
        <dbReference type="EMBL" id="SEH68185.1"/>
    </source>
</evidence>
<name>A0A1H6JZC4_RUMFL</name>
<evidence type="ECO:0000256" key="6">
    <source>
        <dbReference type="ARBA" id="ARBA00022538"/>
    </source>
</evidence>
<dbReference type="RefSeq" id="WP_074717125.1">
    <property type="nucleotide sequence ID" value="NZ_FNWV01000007.1"/>
</dbReference>
<dbReference type="OrthoDB" id="9810952at2"/>
<dbReference type="GO" id="GO:0005886">
    <property type="term" value="C:plasma membrane"/>
    <property type="evidence" value="ECO:0007669"/>
    <property type="project" value="UniProtKB-SubCell"/>
</dbReference>
<feature type="transmembrane region" description="Helical" evidence="13">
    <location>
        <begin position="37"/>
        <end position="57"/>
    </location>
</feature>
<feature type="binding site" evidence="12">
    <location>
        <position position="219"/>
    </location>
    <ligand>
        <name>K(+)</name>
        <dbReference type="ChEBI" id="CHEBI:29103"/>
    </ligand>
</feature>
<dbReference type="PANTHER" id="PTHR32024:SF2">
    <property type="entry name" value="TRK SYSTEM POTASSIUM UPTAKE PROTEIN TRKG-RELATED"/>
    <property type="match status" value="1"/>
</dbReference>
<feature type="binding site" evidence="12">
    <location>
        <position position="111"/>
    </location>
    <ligand>
        <name>K(+)</name>
        <dbReference type="ChEBI" id="CHEBI:29103"/>
    </ligand>
</feature>
<dbReference type="Pfam" id="PF02386">
    <property type="entry name" value="TrkH"/>
    <property type="match status" value="1"/>
</dbReference>
<dbReference type="PANTHER" id="PTHR32024">
    <property type="entry name" value="TRK SYSTEM POTASSIUM UPTAKE PROTEIN TRKG-RELATED"/>
    <property type="match status" value="1"/>
</dbReference>
<reference evidence="14 15" key="1">
    <citation type="submission" date="2016-10" db="EMBL/GenBank/DDBJ databases">
        <authorList>
            <person name="de Groot N.N."/>
        </authorList>
    </citation>
    <scope>NUCLEOTIDE SEQUENCE [LARGE SCALE GENOMIC DNA]</scope>
    <source>
        <strain evidence="14 15">YAD2003</strain>
    </source>
</reference>
<keyword evidence="5" id="KW-0997">Cell inner membrane</keyword>
<feature type="transmembrane region" description="Helical" evidence="13">
    <location>
        <begin position="449"/>
        <end position="474"/>
    </location>
</feature>
<keyword evidence="9 13" id="KW-1133">Transmembrane helix</keyword>
<evidence type="ECO:0000313" key="15">
    <source>
        <dbReference type="Proteomes" id="UP000183190"/>
    </source>
</evidence>
<feature type="transmembrane region" description="Helical" evidence="13">
    <location>
        <begin position="271"/>
        <end position="290"/>
    </location>
</feature>
<feature type="binding site" evidence="12">
    <location>
        <position position="314"/>
    </location>
    <ligand>
        <name>K(+)</name>
        <dbReference type="ChEBI" id="CHEBI:29103"/>
    </ligand>
</feature>
<keyword evidence="3" id="KW-0813">Transport</keyword>
<protein>
    <submittedName>
        <fullName evidence="14">Trk system potassium uptake protein TrkH</fullName>
    </submittedName>
</protein>
<proteinExistence type="inferred from homology"/>
<evidence type="ECO:0000256" key="5">
    <source>
        <dbReference type="ARBA" id="ARBA00022519"/>
    </source>
</evidence>
<feature type="transmembrane region" description="Helical" evidence="13">
    <location>
        <begin position="182"/>
        <end position="201"/>
    </location>
</feature>
<dbReference type="EMBL" id="FNWV01000007">
    <property type="protein sequence ID" value="SEH68185.1"/>
    <property type="molecule type" value="Genomic_DNA"/>
</dbReference>
<evidence type="ECO:0000256" key="9">
    <source>
        <dbReference type="ARBA" id="ARBA00022989"/>
    </source>
</evidence>
<evidence type="ECO:0000256" key="4">
    <source>
        <dbReference type="ARBA" id="ARBA00022475"/>
    </source>
</evidence>
<comment type="similarity">
    <text evidence="2">Belongs to the TrkH potassium transport family.</text>
</comment>
<evidence type="ECO:0000256" key="1">
    <source>
        <dbReference type="ARBA" id="ARBA00004429"/>
    </source>
</evidence>
<gene>
    <name evidence="14" type="ORF">SAMN02910265_02091</name>
</gene>
<organism evidence="14 15">
    <name type="scientific">Ruminococcus flavefaciens</name>
    <dbReference type="NCBI Taxonomy" id="1265"/>
    <lineage>
        <taxon>Bacteria</taxon>
        <taxon>Bacillati</taxon>
        <taxon>Bacillota</taxon>
        <taxon>Clostridia</taxon>
        <taxon>Eubacteriales</taxon>
        <taxon>Oscillospiraceae</taxon>
        <taxon>Ruminococcus</taxon>
    </lineage>
</organism>
<evidence type="ECO:0000256" key="3">
    <source>
        <dbReference type="ARBA" id="ARBA00022448"/>
    </source>
</evidence>
<dbReference type="GO" id="GO:0046872">
    <property type="term" value="F:metal ion binding"/>
    <property type="evidence" value="ECO:0007669"/>
    <property type="project" value="UniProtKB-KW"/>
</dbReference>
<feature type="binding site" evidence="12">
    <location>
        <position position="110"/>
    </location>
    <ligand>
        <name>K(+)</name>
        <dbReference type="ChEBI" id="CHEBI:29103"/>
    </ligand>
</feature>
<feature type="transmembrane region" description="Helical" evidence="13">
    <location>
        <begin position="395"/>
        <end position="415"/>
    </location>
</feature>
<keyword evidence="11 13" id="KW-0472">Membrane</keyword>
<feature type="transmembrane region" description="Helical" evidence="13">
    <location>
        <begin position="132"/>
        <end position="151"/>
    </location>
</feature>
<evidence type="ECO:0000256" key="2">
    <source>
        <dbReference type="ARBA" id="ARBA00009137"/>
    </source>
</evidence>
<dbReference type="Proteomes" id="UP000183190">
    <property type="component" value="Unassembled WGS sequence"/>
</dbReference>
<evidence type="ECO:0000256" key="13">
    <source>
        <dbReference type="SAM" id="Phobius"/>
    </source>
</evidence>
<keyword evidence="6" id="KW-0633">Potassium transport</keyword>
<dbReference type="AlphaFoldDB" id="A0A1H6JZC4"/>
<comment type="subcellular location">
    <subcellularLocation>
        <location evidence="1">Cell inner membrane</location>
        <topology evidence="1">Multi-pass membrane protein</topology>
    </subcellularLocation>
</comment>
<keyword evidence="10" id="KW-0406">Ion transport</keyword>
<dbReference type="InterPro" id="IPR003445">
    <property type="entry name" value="Cat_transpt"/>
</dbReference>
<feature type="binding site" evidence="12">
    <location>
        <position position="430"/>
    </location>
    <ligand>
        <name>K(+)</name>
        <dbReference type="ChEBI" id="CHEBI:29103"/>
    </ligand>
</feature>
<keyword evidence="8 12" id="KW-0630">Potassium</keyword>
<dbReference type="InterPro" id="IPR004772">
    <property type="entry name" value="TrkH"/>
</dbReference>
<evidence type="ECO:0000256" key="11">
    <source>
        <dbReference type="ARBA" id="ARBA00023136"/>
    </source>
</evidence>
<evidence type="ECO:0000256" key="7">
    <source>
        <dbReference type="ARBA" id="ARBA00022692"/>
    </source>
</evidence>
<keyword evidence="12" id="KW-0479">Metal-binding</keyword>
<dbReference type="PIRSF" id="PIRSF006247">
    <property type="entry name" value="TrkH"/>
    <property type="match status" value="1"/>
</dbReference>
<accession>A0A1H6JZC4</accession>
<dbReference type="GO" id="GO:0015379">
    <property type="term" value="F:potassium:chloride symporter activity"/>
    <property type="evidence" value="ECO:0007669"/>
    <property type="project" value="InterPro"/>
</dbReference>
<feature type="transmembrane region" description="Helical" evidence="13">
    <location>
        <begin position="234"/>
        <end position="259"/>
    </location>
</feature>
<keyword evidence="4" id="KW-1003">Cell membrane</keyword>
<evidence type="ECO:0000256" key="10">
    <source>
        <dbReference type="ARBA" id="ARBA00023065"/>
    </source>
</evidence>
<feature type="transmembrane region" description="Helical" evidence="13">
    <location>
        <begin position="12"/>
        <end position="31"/>
    </location>
</feature>
<feature type="transmembrane region" description="Helical" evidence="13">
    <location>
        <begin position="69"/>
        <end position="90"/>
    </location>
</feature>
<sequence length="478" mass="52503">MNYRMVSYIMGQILKVVGLCMLLPILVGFIYEEDHVVASFGIPFLIIMAIAIIFTVRKPKNNSVYSMEGFVSVAASWIMMSCIGALPFIISGEIDDYPSALFETVSGFTTTGATILDDVEAMSKSCLFWRAFTHWLGGMGVLMFVIAIMSSNDSRTMHMMRAECAGPKVGRLVSKSRFSARILYGIYITLTVSEAVLLLFGGMPLYDAIIHACSSAGTGGFSIWGDSIGHYDSVYIEMVVATFIILFGVNFNLYYYLIIRKYSLAYKNEEVRTYFGVIIAATAIIAFNVHKLYDGVGDTLRHTFFMVASTITSAGFSTTDTAKWPVFSQTLLLMLMFVGSCAGSTGGGMKVSRIMILIKTGIKELKYITNPRAVSSVKMDGKPVEKDVVRGVSNYLILFIMLMCISVLLVTLNGFTIEESASAVITCMNNIGFGVGRFGPAGNLGGLNAFSKVVLCFDMLLGRLEIYPLIMLFVPRRR</sequence>
<keyword evidence="7 13" id="KW-0812">Transmembrane</keyword>
<evidence type="ECO:0000256" key="12">
    <source>
        <dbReference type="PIRSR" id="PIRSR006247-1"/>
    </source>
</evidence>